<evidence type="ECO:0000313" key="2">
    <source>
        <dbReference type="Proteomes" id="UP001177021"/>
    </source>
</evidence>
<dbReference type="EMBL" id="CASHSV030000001">
    <property type="protein sequence ID" value="CAJ2628082.1"/>
    <property type="molecule type" value="Genomic_DNA"/>
</dbReference>
<sequence>MKPKTGLELILNYSSQYHKEKLQNHESSAGANAASRANIPFSATDPLSEIVWSQDKGFSLKCVDSSYTNKNTSLFRDVEPSSMVLALLQSVTCATDKPIDDVFVKPLSVLCGKSDVSSTDTPRNPTSDTGSGDNLKKMNSAIGTPDLPNGQRENLMNHLEKNICVPANIEIEATKIFDITEKENKSSTISGQFSQRPVGNLPVKEDGSKPSTEQNPSPKKHCKEDMDIDVDNKVVEIEDDSYARIEHMIEDECSSPLGTYLISSGINHFKKMELTSEKDLLTFNCEAATSAASSRIHVSKSNKKKNKSKVNEMMLPYSKNLPLMHSQCNFLARNENEHKLLSGEDLKCENYKSTKLFLASTSRKRCKQEVIIASKKVKMQIQETSSYSKSCVKRDNSSFMNLVSNMTKGNLQSRQNEEKSSALAHENYDRFQCFDNVGTRMSRQVGEASNSSLIRQHSFLQPQIMPINFLNSHEHRRYNTLKNESSCNMEFGKEKEGTALYSPISCLNNCKVEETSEQYADNQLLIETKKLQNFCINNEASSSGVKDEKARCHQTMPTTRIVFHTGIHHGTLHHLNSITIGAVVPTEDLTYERKKK</sequence>
<dbReference type="Proteomes" id="UP001177021">
    <property type="component" value="Unassembled WGS sequence"/>
</dbReference>
<protein>
    <submittedName>
        <fullName evidence="1">Uncharacterized protein</fullName>
    </submittedName>
</protein>
<organism evidence="1 2">
    <name type="scientific">Trifolium pratense</name>
    <name type="common">Red clover</name>
    <dbReference type="NCBI Taxonomy" id="57577"/>
    <lineage>
        <taxon>Eukaryota</taxon>
        <taxon>Viridiplantae</taxon>
        <taxon>Streptophyta</taxon>
        <taxon>Embryophyta</taxon>
        <taxon>Tracheophyta</taxon>
        <taxon>Spermatophyta</taxon>
        <taxon>Magnoliopsida</taxon>
        <taxon>eudicotyledons</taxon>
        <taxon>Gunneridae</taxon>
        <taxon>Pentapetalae</taxon>
        <taxon>rosids</taxon>
        <taxon>fabids</taxon>
        <taxon>Fabales</taxon>
        <taxon>Fabaceae</taxon>
        <taxon>Papilionoideae</taxon>
        <taxon>50 kb inversion clade</taxon>
        <taxon>NPAAA clade</taxon>
        <taxon>Hologalegina</taxon>
        <taxon>IRL clade</taxon>
        <taxon>Trifolieae</taxon>
        <taxon>Trifolium</taxon>
    </lineage>
</organism>
<name>A0ACB0IA55_TRIPR</name>
<comment type="caution">
    <text evidence="1">The sequence shown here is derived from an EMBL/GenBank/DDBJ whole genome shotgun (WGS) entry which is preliminary data.</text>
</comment>
<keyword evidence="2" id="KW-1185">Reference proteome</keyword>
<proteinExistence type="predicted"/>
<gene>
    <name evidence="1" type="ORF">MILVUS5_LOCUS397</name>
</gene>
<accession>A0ACB0IA55</accession>
<reference evidence="1" key="1">
    <citation type="submission" date="2023-10" db="EMBL/GenBank/DDBJ databases">
        <authorList>
            <person name="Rodriguez Cubillos JULIANA M."/>
            <person name="De Vega J."/>
        </authorList>
    </citation>
    <scope>NUCLEOTIDE SEQUENCE</scope>
</reference>
<evidence type="ECO:0000313" key="1">
    <source>
        <dbReference type="EMBL" id="CAJ2628082.1"/>
    </source>
</evidence>